<dbReference type="Pfam" id="PF00134">
    <property type="entry name" value="Cyclin_N"/>
    <property type="match status" value="1"/>
</dbReference>
<dbReference type="InterPro" id="IPR006671">
    <property type="entry name" value="Cyclin_N"/>
</dbReference>
<evidence type="ECO:0000259" key="1">
    <source>
        <dbReference type="Pfam" id="PF00134"/>
    </source>
</evidence>
<dbReference type="HOGENOM" id="CLU_022000_3_2_1"/>
<feature type="domain" description="Cyclin N-terminal" evidence="1">
    <location>
        <begin position="28"/>
        <end position="110"/>
    </location>
</feature>
<dbReference type="AlphaFoldDB" id="S8FXW5"/>
<accession>S8FXW5</accession>
<dbReference type="EMBL" id="KE504122">
    <property type="protein sequence ID" value="EPT05961.1"/>
    <property type="molecule type" value="Genomic_DNA"/>
</dbReference>
<dbReference type="InterPro" id="IPR043198">
    <property type="entry name" value="Cyclin/Ssn8"/>
</dbReference>
<keyword evidence="3" id="KW-1185">Reference proteome</keyword>
<dbReference type="Gene3D" id="1.10.472.10">
    <property type="entry name" value="Cyclin-like"/>
    <property type="match status" value="2"/>
</dbReference>
<dbReference type="OrthoDB" id="10264655at2759"/>
<organism evidence="2 3">
    <name type="scientific">Fomitopsis schrenkii</name>
    <name type="common">Brown rot fungus</name>
    <dbReference type="NCBI Taxonomy" id="2126942"/>
    <lineage>
        <taxon>Eukaryota</taxon>
        <taxon>Fungi</taxon>
        <taxon>Dikarya</taxon>
        <taxon>Basidiomycota</taxon>
        <taxon>Agaricomycotina</taxon>
        <taxon>Agaricomycetes</taxon>
        <taxon>Polyporales</taxon>
        <taxon>Fomitopsis</taxon>
    </lineage>
</organism>
<dbReference type="eggNOG" id="KOG0835">
    <property type="taxonomic scope" value="Eukaryota"/>
</dbReference>
<sequence length="301" mass="34333">MSTSLYPLASFTQIEKTPSREDGLPDYLEEDLRAYGCKLIHEAGILLKQNQVAVATAQILFQRFWFVTSMKQFGIGDIGMGALYLASKLEECPIRIRDLINVYDLLLQRKAHIRAQCMASNPTSPSSAPSIHTISEFKYTPMSYFGNTFYDLKDAIVVAEMQILKRLGFNLTVVLPYNTLVNYLRVLGLTNREDVCSTAWGYLNDALQTPVYALYSVPTIVCSAIFLTTRRMGIALPAAPENCWWELFDAEWEDLWSVCGWIMRLYRERPLEDRMRVMGLVAKKGIRQWLEEYHPASGEAL</sequence>
<reference evidence="2 3" key="1">
    <citation type="journal article" date="2012" name="Science">
        <title>The Paleozoic origin of enzymatic lignin decomposition reconstructed from 31 fungal genomes.</title>
        <authorList>
            <person name="Floudas D."/>
            <person name="Binder M."/>
            <person name="Riley R."/>
            <person name="Barry K."/>
            <person name="Blanchette R.A."/>
            <person name="Henrissat B."/>
            <person name="Martinez A.T."/>
            <person name="Otillar R."/>
            <person name="Spatafora J.W."/>
            <person name="Yadav J.S."/>
            <person name="Aerts A."/>
            <person name="Benoit I."/>
            <person name="Boyd A."/>
            <person name="Carlson A."/>
            <person name="Copeland A."/>
            <person name="Coutinho P.M."/>
            <person name="de Vries R.P."/>
            <person name="Ferreira P."/>
            <person name="Findley K."/>
            <person name="Foster B."/>
            <person name="Gaskell J."/>
            <person name="Glotzer D."/>
            <person name="Gorecki P."/>
            <person name="Heitman J."/>
            <person name="Hesse C."/>
            <person name="Hori C."/>
            <person name="Igarashi K."/>
            <person name="Jurgens J.A."/>
            <person name="Kallen N."/>
            <person name="Kersten P."/>
            <person name="Kohler A."/>
            <person name="Kuees U."/>
            <person name="Kumar T.K.A."/>
            <person name="Kuo A."/>
            <person name="LaButti K."/>
            <person name="Larrondo L.F."/>
            <person name="Lindquist E."/>
            <person name="Ling A."/>
            <person name="Lombard V."/>
            <person name="Lucas S."/>
            <person name="Lundell T."/>
            <person name="Martin R."/>
            <person name="McLaughlin D.J."/>
            <person name="Morgenstern I."/>
            <person name="Morin E."/>
            <person name="Murat C."/>
            <person name="Nagy L.G."/>
            <person name="Nolan M."/>
            <person name="Ohm R.A."/>
            <person name="Patyshakuliyeva A."/>
            <person name="Rokas A."/>
            <person name="Ruiz-Duenas F.J."/>
            <person name="Sabat G."/>
            <person name="Salamov A."/>
            <person name="Samejima M."/>
            <person name="Schmutz J."/>
            <person name="Slot J.C."/>
            <person name="St John F."/>
            <person name="Stenlid J."/>
            <person name="Sun H."/>
            <person name="Sun S."/>
            <person name="Syed K."/>
            <person name="Tsang A."/>
            <person name="Wiebenga A."/>
            <person name="Young D."/>
            <person name="Pisabarro A."/>
            <person name="Eastwood D.C."/>
            <person name="Martin F."/>
            <person name="Cullen D."/>
            <person name="Grigoriev I.V."/>
            <person name="Hibbett D.S."/>
        </authorList>
    </citation>
    <scope>NUCLEOTIDE SEQUENCE</scope>
    <source>
        <strain evidence="3">FP-58527</strain>
    </source>
</reference>
<gene>
    <name evidence="2" type="ORF">FOMPIDRAFT_1109894</name>
</gene>
<dbReference type="Proteomes" id="UP000015241">
    <property type="component" value="Unassembled WGS sequence"/>
</dbReference>
<dbReference type="CDD" id="cd20532">
    <property type="entry name" value="CYCLIN_CCNL_rpt1"/>
    <property type="match status" value="1"/>
</dbReference>
<evidence type="ECO:0000313" key="2">
    <source>
        <dbReference type="EMBL" id="EPT05961.1"/>
    </source>
</evidence>
<dbReference type="GO" id="GO:0016538">
    <property type="term" value="F:cyclin-dependent protein serine/threonine kinase regulator activity"/>
    <property type="evidence" value="ECO:0007669"/>
    <property type="project" value="InterPro"/>
</dbReference>
<dbReference type="FunCoup" id="S8FXW5">
    <property type="interactions" value="198"/>
</dbReference>
<dbReference type="STRING" id="743788.S8FXW5"/>
<dbReference type="InterPro" id="IPR036915">
    <property type="entry name" value="Cyclin-like_sf"/>
</dbReference>
<dbReference type="SUPFAM" id="SSF47954">
    <property type="entry name" value="Cyclin-like"/>
    <property type="match status" value="2"/>
</dbReference>
<name>S8FXW5_FOMSC</name>
<protein>
    <recommendedName>
        <fullName evidence="1">Cyclin N-terminal domain-containing protein</fullName>
    </recommendedName>
</protein>
<evidence type="ECO:0000313" key="3">
    <source>
        <dbReference type="Proteomes" id="UP000015241"/>
    </source>
</evidence>
<proteinExistence type="predicted"/>
<dbReference type="PANTHER" id="PTHR10026">
    <property type="entry name" value="CYCLIN"/>
    <property type="match status" value="1"/>
</dbReference>
<dbReference type="PIRSF" id="PIRSF036580">
    <property type="entry name" value="Cyclin_L"/>
    <property type="match status" value="1"/>
</dbReference>
<dbReference type="GO" id="GO:0006357">
    <property type="term" value="P:regulation of transcription by RNA polymerase II"/>
    <property type="evidence" value="ECO:0007669"/>
    <property type="project" value="InterPro"/>
</dbReference>
<dbReference type="InParanoid" id="S8FXW5"/>